<comment type="caution">
    <text evidence="2">The sequence shown here is derived from an EMBL/GenBank/DDBJ whole genome shotgun (WGS) entry which is preliminary data.</text>
</comment>
<evidence type="ECO:0000313" key="3">
    <source>
        <dbReference type="Proteomes" id="UP000321497"/>
    </source>
</evidence>
<organism evidence="2 3">
    <name type="scientific">Aequorivita antarctica</name>
    <dbReference type="NCBI Taxonomy" id="153266"/>
    <lineage>
        <taxon>Bacteria</taxon>
        <taxon>Pseudomonadati</taxon>
        <taxon>Bacteroidota</taxon>
        <taxon>Flavobacteriia</taxon>
        <taxon>Flavobacteriales</taxon>
        <taxon>Flavobacteriaceae</taxon>
        <taxon>Aequorivita</taxon>
    </lineage>
</organism>
<dbReference type="CDD" id="cd00761">
    <property type="entry name" value="Glyco_tranf_GTA_type"/>
    <property type="match status" value="1"/>
</dbReference>
<dbReference type="InterPro" id="IPR001173">
    <property type="entry name" value="Glyco_trans_2-like"/>
</dbReference>
<proteinExistence type="predicted"/>
<keyword evidence="3" id="KW-1185">Reference proteome</keyword>
<feature type="domain" description="Glycosyltransferase 2-like" evidence="1">
    <location>
        <begin position="4"/>
        <end position="131"/>
    </location>
</feature>
<dbReference type="Pfam" id="PF00535">
    <property type="entry name" value="Glycos_transf_2"/>
    <property type="match status" value="1"/>
</dbReference>
<evidence type="ECO:0000313" key="2">
    <source>
        <dbReference type="EMBL" id="TXD72498.1"/>
    </source>
</evidence>
<keyword evidence="2" id="KW-0808">Transferase</keyword>
<dbReference type="SUPFAM" id="SSF53448">
    <property type="entry name" value="Nucleotide-diphospho-sugar transferases"/>
    <property type="match status" value="1"/>
</dbReference>
<dbReference type="GO" id="GO:0016758">
    <property type="term" value="F:hexosyltransferase activity"/>
    <property type="evidence" value="ECO:0007669"/>
    <property type="project" value="UniProtKB-ARBA"/>
</dbReference>
<dbReference type="PANTHER" id="PTHR22916:SF3">
    <property type="entry name" value="UDP-GLCNAC:BETAGAL BETA-1,3-N-ACETYLGLUCOSAMINYLTRANSFERASE-LIKE PROTEIN 1"/>
    <property type="match status" value="1"/>
</dbReference>
<dbReference type="RefSeq" id="WP_146848129.1">
    <property type="nucleotide sequence ID" value="NZ_VORT01000008.1"/>
</dbReference>
<sequence>MIAIVIPYYKKAFFRKTLSSLENQTDKRFTVYIGDDASPENPKDLITEFSGKFNLKYKRFKNNLGKISLTQQWERCIELSADEEWIMVLGDDDYFSSNLIASFYRHLNNFSGKVNVLRFARQNIFSDKDITAEIQNNPEFETASDSYYRRITGRAISTLSEYAFTRKVYEKFGFYEYPLAWQSDNRAWLEFSDNKPIYSINDAVVTVICSSQSITGSNLYAIEKRKANLSFYKFLITEKLNNFNKIQSIRILHKFENEIKHKEKITFRVYFFLLPYYLRNYTPHAFEQYLKKMIKSVFNFK</sequence>
<dbReference type="AlphaFoldDB" id="A0A5C6YZ10"/>
<dbReference type="InterPro" id="IPR029044">
    <property type="entry name" value="Nucleotide-diphossugar_trans"/>
</dbReference>
<gene>
    <name evidence="2" type="ORF">ESU54_11840</name>
</gene>
<name>A0A5C6YZ10_9FLAO</name>
<dbReference type="EMBL" id="VORT01000008">
    <property type="protein sequence ID" value="TXD72498.1"/>
    <property type="molecule type" value="Genomic_DNA"/>
</dbReference>
<protein>
    <submittedName>
        <fullName evidence="2">Glycosyltransferase family 2 protein</fullName>
    </submittedName>
</protein>
<accession>A0A5C6YZ10</accession>
<evidence type="ECO:0000259" key="1">
    <source>
        <dbReference type="Pfam" id="PF00535"/>
    </source>
</evidence>
<dbReference type="PANTHER" id="PTHR22916">
    <property type="entry name" value="GLYCOSYLTRANSFERASE"/>
    <property type="match status" value="1"/>
</dbReference>
<dbReference type="Gene3D" id="3.90.550.10">
    <property type="entry name" value="Spore Coat Polysaccharide Biosynthesis Protein SpsA, Chain A"/>
    <property type="match status" value="1"/>
</dbReference>
<reference evidence="2 3" key="1">
    <citation type="submission" date="2019-08" db="EMBL/GenBank/DDBJ databases">
        <title>Genome of Aequorivita antarctica SW49 (type strain).</title>
        <authorList>
            <person name="Bowman J.P."/>
        </authorList>
    </citation>
    <scope>NUCLEOTIDE SEQUENCE [LARGE SCALE GENOMIC DNA]</scope>
    <source>
        <strain evidence="2 3">SW49</strain>
    </source>
</reference>
<dbReference type="Proteomes" id="UP000321497">
    <property type="component" value="Unassembled WGS sequence"/>
</dbReference>